<dbReference type="OrthoDB" id="9803333at2"/>
<dbReference type="EMBL" id="VORB01000014">
    <property type="protein sequence ID" value="TXC75579.1"/>
    <property type="molecule type" value="Genomic_DNA"/>
</dbReference>
<evidence type="ECO:0000259" key="4">
    <source>
        <dbReference type="SMART" id="SM00822"/>
    </source>
</evidence>
<evidence type="ECO:0000256" key="1">
    <source>
        <dbReference type="ARBA" id="ARBA00006484"/>
    </source>
</evidence>
<keyword evidence="2" id="KW-0560">Oxidoreductase</keyword>
<comment type="caution">
    <text evidence="5">The sequence shown here is derived from an EMBL/GenBank/DDBJ whole genome shotgun (WGS) entry which is preliminary data.</text>
</comment>
<dbReference type="PRINTS" id="PR00080">
    <property type="entry name" value="SDRFAMILY"/>
</dbReference>
<dbReference type="CDD" id="cd05233">
    <property type="entry name" value="SDR_c"/>
    <property type="match status" value="1"/>
</dbReference>
<protein>
    <submittedName>
        <fullName evidence="5">SDR family oxidoreductase</fullName>
    </submittedName>
</protein>
<dbReference type="InterPro" id="IPR020904">
    <property type="entry name" value="Sc_DH/Rdtase_CS"/>
</dbReference>
<evidence type="ECO:0000313" key="6">
    <source>
        <dbReference type="Proteomes" id="UP000321168"/>
    </source>
</evidence>
<feature type="domain" description="Ketoreductase" evidence="4">
    <location>
        <begin position="3"/>
        <end position="187"/>
    </location>
</feature>
<gene>
    <name evidence="5" type="ORF">FRX97_11950</name>
</gene>
<dbReference type="RefSeq" id="WP_147015458.1">
    <property type="nucleotide sequence ID" value="NZ_VORB01000014.1"/>
</dbReference>
<dbReference type="PROSITE" id="PS00061">
    <property type="entry name" value="ADH_SHORT"/>
    <property type="match status" value="1"/>
</dbReference>
<dbReference type="Pfam" id="PF00106">
    <property type="entry name" value="adh_short"/>
    <property type="match status" value="1"/>
</dbReference>
<dbReference type="Gene3D" id="3.40.50.720">
    <property type="entry name" value="NAD(P)-binding Rossmann-like Domain"/>
    <property type="match status" value="1"/>
</dbReference>
<dbReference type="InterPro" id="IPR057326">
    <property type="entry name" value="KR_dom"/>
</dbReference>
<dbReference type="InterPro" id="IPR002347">
    <property type="entry name" value="SDR_fam"/>
</dbReference>
<dbReference type="AlphaFoldDB" id="A0A5C6URF0"/>
<dbReference type="PANTHER" id="PTHR42760">
    <property type="entry name" value="SHORT-CHAIN DEHYDROGENASES/REDUCTASES FAMILY MEMBER"/>
    <property type="match status" value="1"/>
</dbReference>
<dbReference type="GO" id="GO:0016616">
    <property type="term" value="F:oxidoreductase activity, acting on the CH-OH group of donors, NAD or NADP as acceptor"/>
    <property type="evidence" value="ECO:0007669"/>
    <property type="project" value="TreeGrafter"/>
</dbReference>
<organism evidence="5 6">
    <name type="scientific">Luteibaculum oceani</name>
    <dbReference type="NCBI Taxonomy" id="1294296"/>
    <lineage>
        <taxon>Bacteria</taxon>
        <taxon>Pseudomonadati</taxon>
        <taxon>Bacteroidota</taxon>
        <taxon>Flavobacteriia</taxon>
        <taxon>Flavobacteriales</taxon>
        <taxon>Luteibaculaceae</taxon>
        <taxon>Luteibaculum</taxon>
    </lineage>
</organism>
<dbReference type="Proteomes" id="UP000321168">
    <property type="component" value="Unassembled WGS sequence"/>
</dbReference>
<dbReference type="PRINTS" id="PR00081">
    <property type="entry name" value="GDHRDH"/>
</dbReference>
<proteinExistence type="inferred from homology"/>
<evidence type="ECO:0000256" key="3">
    <source>
        <dbReference type="RuleBase" id="RU000363"/>
    </source>
</evidence>
<keyword evidence="6" id="KW-1185">Reference proteome</keyword>
<reference evidence="5 6" key="1">
    <citation type="submission" date="2019-08" db="EMBL/GenBank/DDBJ databases">
        <title>Genome of Luteibaculum oceani JCM 18817.</title>
        <authorList>
            <person name="Bowman J.P."/>
        </authorList>
    </citation>
    <scope>NUCLEOTIDE SEQUENCE [LARGE SCALE GENOMIC DNA]</scope>
    <source>
        <strain evidence="5 6">JCM 18817</strain>
    </source>
</reference>
<name>A0A5C6URF0_9FLAO</name>
<evidence type="ECO:0000256" key="2">
    <source>
        <dbReference type="ARBA" id="ARBA00023002"/>
    </source>
</evidence>
<sequence length="256" mass="27473">MDKCFVITGAGTGIGQAAALELGNANNNHILVLVGRREGPLYDTLALLNNPQRAIVATADVRELNQLKEVAEKADLANKSLSGIFVNAGIGGENHAGPTDRWFDIINTNLTGAYNTVHAFLPYLKTSQADKKNILFTSSILAKIGVPGYEAYCASKAGVLGLTRSLATTLAPDKIAVNALCPGWVDTKMARTGLEQFAEKVNQPVEKIIEREMARVPFGKMSTPTEIGKWVKFIFTGSQFSLTGQSIDVNNGAFMD</sequence>
<dbReference type="SUPFAM" id="SSF51735">
    <property type="entry name" value="NAD(P)-binding Rossmann-fold domains"/>
    <property type="match status" value="1"/>
</dbReference>
<comment type="similarity">
    <text evidence="1 3">Belongs to the short-chain dehydrogenases/reductases (SDR) family.</text>
</comment>
<dbReference type="PANTHER" id="PTHR42760:SF133">
    <property type="entry name" value="3-OXOACYL-[ACYL-CARRIER-PROTEIN] REDUCTASE"/>
    <property type="match status" value="1"/>
</dbReference>
<dbReference type="SMART" id="SM00822">
    <property type="entry name" value="PKS_KR"/>
    <property type="match status" value="1"/>
</dbReference>
<dbReference type="InterPro" id="IPR036291">
    <property type="entry name" value="NAD(P)-bd_dom_sf"/>
</dbReference>
<accession>A0A5C6URF0</accession>
<evidence type="ECO:0000313" key="5">
    <source>
        <dbReference type="EMBL" id="TXC75579.1"/>
    </source>
</evidence>